<name>A0AA44J2L0_9HYPH</name>
<feature type="region of interest" description="Disordered" evidence="2">
    <location>
        <begin position="36"/>
        <end position="65"/>
    </location>
</feature>
<protein>
    <submittedName>
        <fullName evidence="3">Uncharacterized protein</fullName>
    </submittedName>
</protein>
<accession>A0AA44J2L0</accession>
<evidence type="ECO:0000256" key="1">
    <source>
        <dbReference type="SAM" id="Coils"/>
    </source>
</evidence>
<reference evidence="3" key="1">
    <citation type="submission" date="2019-07" db="EMBL/GenBank/DDBJ databases">
        <title>FDA dAtabase for Regulatory Grade micrObial Sequences (FDA-ARGOS): Supporting development and validation of Infectious Disease Dx tests.</title>
        <authorList>
            <person name="Bachman M."/>
            <person name="Young C."/>
            <person name="Tallon L."/>
            <person name="Sadzewicz L."/>
            <person name="Vavikolanu K."/>
            <person name="Mehta A."/>
            <person name="Aluvathingal J."/>
            <person name="Nadendla S."/>
            <person name="Nandy P."/>
            <person name="Geyer C."/>
            <person name="Yan Y."/>
            <person name="Sichtig H."/>
        </authorList>
    </citation>
    <scope>NUCLEOTIDE SEQUENCE</scope>
    <source>
        <strain evidence="3">FDAARGOS_618</strain>
    </source>
</reference>
<dbReference type="Proteomes" id="UP001155820">
    <property type="component" value="Unassembled WGS sequence"/>
</dbReference>
<dbReference type="AlphaFoldDB" id="A0AA44J2L0"/>
<feature type="coiled-coil region" evidence="1">
    <location>
        <begin position="5"/>
        <end position="32"/>
    </location>
</feature>
<gene>
    <name evidence="3" type="ORF">FOB26_30165</name>
</gene>
<dbReference type="EMBL" id="JABRWM010000006">
    <property type="protein sequence ID" value="NRF23321.1"/>
    <property type="molecule type" value="Genomic_DNA"/>
</dbReference>
<organism evidence="3 4">
    <name type="scientific">Agrobacterium pusense</name>
    <dbReference type="NCBI Taxonomy" id="648995"/>
    <lineage>
        <taxon>Bacteria</taxon>
        <taxon>Pseudomonadati</taxon>
        <taxon>Pseudomonadota</taxon>
        <taxon>Alphaproteobacteria</taxon>
        <taxon>Hyphomicrobiales</taxon>
        <taxon>Rhizobiaceae</taxon>
        <taxon>Rhizobium/Agrobacterium group</taxon>
        <taxon>Agrobacterium</taxon>
    </lineage>
</organism>
<keyword evidence="1" id="KW-0175">Coiled coil</keyword>
<sequence>MKRSLSIMQLRRAELERKIEELIALLDLLDGDENLEPYLADADPRHEDRESDDDFEPPMSREEPEGLRVHIRSERKQLQAMGYDCGLWRAS</sequence>
<comment type="caution">
    <text evidence="3">The sequence shown here is derived from an EMBL/GenBank/DDBJ whole genome shotgun (WGS) entry which is preliminary data.</text>
</comment>
<proteinExistence type="predicted"/>
<dbReference type="RefSeq" id="WP_172874325.1">
    <property type="nucleotide sequence ID" value="NZ_JABRWL010000006.1"/>
</dbReference>
<evidence type="ECO:0000256" key="2">
    <source>
        <dbReference type="SAM" id="MobiDB-lite"/>
    </source>
</evidence>
<evidence type="ECO:0000313" key="4">
    <source>
        <dbReference type="Proteomes" id="UP001155820"/>
    </source>
</evidence>
<keyword evidence="4" id="KW-1185">Reference proteome</keyword>
<evidence type="ECO:0000313" key="3">
    <source>
        <dbReference type="EMBL" id="NRF23321.1"/>
    </source>
</evidence>